<dbReference type="EMBL" id="JARBHB010000001">
    <property type="protein sequence ID" value="KAJ8895978.1"/>
    <property type="molecule type" value="Genomic_DNA"/>
</dbReference>
<protein>
    <recommendedName>
        <fullName evidence="1">DNA helicase Pif1-like 2B domain-containing protein</fullName>
    </recommendedName>
</protein>
<dbReference type="InterPro" id="IPR049163">
    <property type="entry name" value="Pif1-like_2B_dom"/>
</dbReference>
<dbReference type="InterPro" id="IPR027417">
    <property type="entry name" value="P-loop_NTPase"/>
</dbReference>
<feature type="domain" description="DNA helicase Pif1-like 2B" evidence="1">
    <location>
        <begin position="49"/>
        <end position="94"/>
    </location>
</feature>
<dbReference type="Proteomes" id="UP001159363">
    <property type="component" value="Chromosome 1"/>
</dbReference>
<evidence type="ECO:0000259" key="1">
    <source>
        <dbReference type="Pfam" id="PF21530"/>
    </source>
</evidence>
<sequence length="201" mass="22305">MRAIFCPRNEDVDDMYAIVVARLGGDRRTFLSHDQLEDTSEDTMNVPIEFLNSLTVSFLPPYPLILAVGSCIVLIRNLDTKHGLCNGTTLVVINMNDYVIDAKIITGSYKGEGPTFQGLSCCLLRLTSPSPSVGDSQTFDRISIYLPNPVFSHWQLYVALSRAKSFDSVSVLAKQSSAIILPRDHKKKKVTLNVVYPEALH</sequence>
<dbReference type="SUPFAM" id="SSF52540">
    <property type="entry name" value="P-loop containing nucleoside triphosphate hydrolases"/>
    <property type="match status" value="1"/>
</dbReference>
<gene>
    <name evidence="2" type="ORF">PR048_001319</name>
</gene>
<evidence type="ECO:0000313" key="2">
    <source>
        <dbReference type="EMBL" id="KAJ8895978.1"/>
    </source>
</evidence>
<keyword evidence="3" id="KW-1185">Reference proteome</keyword>
<reference evidence="2 3" key="1">
    <citation type="submission" date="2023-02" db="EMBL/GenBank/DDBJ databases">
        <title>LHISI_Scaffold_Assembly.</title>
        <authorList>
            <person name="Stuart O.P."/>
            <person name="Cleave R."/>
            <person name="Magrath M.J.L."/>
            <person name="Mikheyev A.S."/>
        </authorList>
    </citation>
    <scope>NUCLEOTIDE SEQUENCE [LARGE SCALE GENOMIC DNA]</scope>
    <source>
        <strain evidence="2">Daus_M_001</strain>
        <tissue evidence="2">Leg muscle</tissue>
    </source>
</reference>
<dbReference type="PANTHER" id="PTHR10492">
    <property type="match status" value="1"/>
</dbReference>
<comment type="caution">
    <text evidence="2">The sequence shown here is derived from an EMBL/GenBank/DDBJ whole genome shotgun (WGS) entry which is preliminary data.</text>
</comment>
<name>A0ABQ9IH20_9NEOP</name>
<accession>A0ABQ9IH20</accession>
<organism evidence="2 3">
    <name type="scientific">Dryococelus australis</name>
    <dbReference type="NCBI Taxonomy" id="614101"/>
    <lineage>
        <taxon>Eukaryota</taxon>
        <taxon>Metazoa</taxon>
        <taxon>Ecdysozoa</taxon>
        <taxon>Arthropoda</taxon>
        <taxon>Hexapoda</taxon>
        <taxon>Insecta</taxon>
        <taxon>Pterygota</taxon>
        <taxon>Neoptera</taxon>
        <taxon>Polyneoptera</taxon>
        <taxon>Phasmatodea</taxon>
        <taxon>Verophasmatodea</taxon>
        <taxon>Anareolatae</taxon>
        <taxon>Phasmatidae</taxon>
        <taxon>Eurycanthinae</taxon>
        <taxon>Dryococelus</taxon>
    </lineage>
</organism>
<dbReference type="PANTHER" id="PTHR10492:SF57">
    <property type="entry name" value="ATP-DEPENDENT DNA HELICASE"/>
    <property type="match status" value="1"/>
</dbReference>
<proteinExistence type="predicted"/>
<dbReference type="Pfam" id="PF21530">
    <property type="entry name" value="Pif1_2B_dom"/>
    <property type="match status" value="1"/>
</dbReference>
<evidence type="ECO:0000313" key="3">
    <source>
        <dbReference type="Proteomes" id="UP001159363"/>
    </source>
</evidence>